<dbReference type="PANTHER" id="PTHR11802">
    <property type="entry name" value="SERINE PROTEASE FAMILY S10 SERINE CARBOXYPEPTIDASE"/>
    <property type="match status" value="1"/>
</dbReference>
<dbReference type="InterPro" id="IPR001563">
    <property type="entry name" value="Peptidase_S10"/>
</dbReference>
<dbReference type="AlphaFoldDB" id="A0A6L2MP96"/>
<gene>
    <name evidence="3" type="ORF">Tci_047135</name>
</gene>
<evidence type="ECO:0000256" key="1">
    <source>
        <dbReference type="ARBA" id="ARBA00009431"/>
    </source>
</evidence>
<dbReference type="Gene3D" id="3.40.50.1820">
    <property type="entry name" value="alpha/beta hydrolase"/>
    <property type="match status" value="2"/>
</dbReference>
<dbReference type="Pfam" id="PF00450">
    <property type="entry name" value="Peptidase_S10"/>
    <property type="match status" value="1"/>
</dbReference>
<evidence type="ECO:0000256" key="2">
    <source>
        <dbReference type="SAM" id="MobiDB-lite"/>
    </source>
</evidence>
<dbReference type="EMBL" id="BKCJ010007027">
    <property type="protein sequence ID" value="GEU75157.1"/>
    <property type="molecule type" value="Genomic_DNA"/>
</dbReference>
<dbReference type="SUPFAM" id="SSF53474">
    <property type="entry name" value="alpha/beta-Hydrolases"/>
    <property type="match status" value="1"/>
</dbReference>
<evidence type="ECO:0000313" key="3">
    <source>
        <dbReference type="EMBL" id="GEU75157.1"/>
    </source>
</evidence>
<sequence length="529" mass="59078">MEYESKKTKIVCHFGEKAMETGVVIFTTMVTLQSLDAEKSNHAWPVETNHEQGVERAETNYKKVWHVEMSHEQAAWAVYSSHKLESSQTMECGSKRLTISSLLFILLTLGAHLITQSHSKAIVKSLPGYPGQLPFKLETGYVGIGEKEEVQLFYYFVESERNPKEDPLLFYLTGGPGASAVLTFFYQISPLSFNFDNAPENITMTLNPNSWTKMANILLVDIPAGTGFSYATAQEASVSSDIIMAKQANEFLRKFAKANCHGNYLNMNTTNTLCSESLQRYEECISGINLEQILEPLCDSDDLKPYCREYYFNFAPYWANDKAVQQALNIRQGTIGKWDMFNMTIHYWQGKNDTPYYSYDIFSSLYYHKKLVSKNCRSLIFSGDHDMTFPYVGIEQWIVGLNLGVESRWEPFYGAGHSVPQYKPKEAMVLLEKWISAKTRFYSTNETGFDSRRNGLLQKGKGKGLGPNGGSGGSVKGKVKGRGGTVEGNGNSGDSTARRGRGSLAKRLMDLKEGLGGGGFVVLGGRSSR</sequence>
<comment type="similarity">
    <text evidence="1">Belongs to the peptidase S10 family.</text>
</comment>
<keyword evidence="3" id="KW-0378">Hydrolase</keyword>
<comment type="caution">
    <text evidence="3">The sequence shown here is derived from an EMBL/GenBank/DDBJ whole genome shotgun (WGS) entry which is preliminary data.</text>
</comment>
<proteinExistence type="inferred from homology"/>
<feature type="compositionally biased region" description="Gly residues" evidence="2">
    <location>
        <begin position="463"/>
        <end position="475"/>
    </location>
</feature>
<dbReference type="GO" id="GO:0004185">
    <property type="term" value="F:serine-type carboxypeptidase activity"/>
    <property type="evidence" value="ECO:0007669"/>
    <property type="project" value="InterPro"/>
</dbReference>
<dbReference type="PRINTS" id="PR00724">
    <property type="entry name" value="CRBOXYPTASEC"/>
</dbReference>
<dbReference type="InterPro" id="IPR029058">
    <property type="entry name" value="AB_hydrolase_fold"/>
</dbReference>
<organism evidence="3">
    <name type="scientific">Tanacetum cinerariifolium</name>
    <name type="common">Dalmatian daisy</name>
    <name type="synonym">Chrysanthemum cinerariifolium</name>
    <dbReference type="NCBI Taxonomy" id="118510"/>
    <lineage>
        <taxon>Eukaryota</taxon>
        <taxon>Viridiplantae</taxon>
        <taxon>Streptophyta</taxon>
        <taxon>Embryophyta</taxon>
        <taxon>Tracheophyta</taxon>
        <taxon>Spermatophyta</taxon>
        <taxon>Magnoliopsida</taxon>
        <taxon>eudicotyledons</taxon>
        <taxon>Gunneridae</taxon>
        <taxon>Pentapetalae</taxon>
        <taxon>asterids</taxon>
        <taxon>campanulids</taxon>
        <taxon>Asterales</taxon>
        <taxon>Asteraceae</taxon>
        <taxon>Asteroideae</taxon>
        <taxon>Anthemideae</taxon>
        <taxon>Anthemidinae</taxon>
        <taxon>Tanacetum</taxon>
    </lineage>
</organism>
<keyword evidence="3" id="KW-0645">Protease</keyword>
<dbReference type="GO" id="GO:0006508">
    <property type="term" value="P:proteolysis"/>
    <property type="evidence" value="ECO:0007669"/>
    <property type="project" value="InterPro"/>
</dbReference>
<keyword evidence="3" id="KW-0121">Carboxypeptidase</keyword>
<dbReference type="PANTHER" id="PTHR11802:SF438">
    <property type="entry name" value="SERINE CARBOXYPEPTIDASE-LIKE 16-RELATED"/>
    <property type="match status" value="1"/>
</dbReference>
<dbReference type="GO" id="GO:0016747">
    <property type="term" value="F:acyltransferase activity, transferring groups other than amino-acyl groups"/>
    <property type="evidence" value="ECO:0007669"/>
    <property type="project" value="TreeGrafter"/>
</dbReference>
<accession>A0A6L2MP96</accession>
<feature type="compositionally biased region" description="Gly residues" evidence="2">
    <location>
        <begin position="482"/>
        <end position="491"/>
    </location>
</feature>
<protein>
    <submittedName>
        <fullName evidence="3">Serine carboxypeptidase-like 16</fullName>
    </submittedName>
</protein>
<name>A0A6L2MP96_TANCI</name>
<reference evidence="3" key="1">
    <citation type="journal article" date="2019" name="Sci. Rep.">
        <title>Draft genome of Tanacetum cinerariifolium, the natural source of mosquito coil.</title>
        <authorList>
            <person name="Yamashiro T."/>
            <person name="Shiraishi A."/>
            <person name="Satake H."/>
            <person name="Nakayama K."/>
        </authorList>
    </citation>
    <scope>NUCLEOTIDE SEQUENCE</scope>
</reference>
<dbReference type="GO" id="GO:0019748">
    <property type="term" value="P:secondary metabolic process"/>
    <property type="evidence" value="ECO:0007669"/>
    <property type="project" value="TreeGrafter"/>
</dbReference>
<feature type="region of interest" description="Disordered" evidence="2">
    <location>
        <begin position="452"/>
        <end position="503"/>
    </location>
</feature>